<gene>
    <name evidence="1" type="ORF">AWZ03_010626</name>
</gene>
<sequence length="76" mass="8007">MLPTSPPAHQAHIITVLVAPSDTCNATPQHGTAAASCSSCSLVVAWAAPSSKQQPFHSLQWQLQLQLQSGSRICLT</sequence>
<dbReference type="EMBL" id="LSRL02000187">
    <property type="protein sequence ID" value="TDG42957.1"/>
    <property type="molecule type" value="Genomic_DNA"/>
</dbReference>
<accession>A0A484B249</accession>
<name>A0A484B249_DRONA</name>
<dbReference type="AlphaFoldDB" id="A0A484B249"/>
<comment type="caution">
    <text evidence="1">The sequence shown here is derived from an EMBL/GenBank/DDBJ whole genome shotgun (WGS) entry which is preliminary data.</text>
</comment>
<evidence type="ECO:0000313" key="2">
    <source>
        <dbReference type="Proteomes" id="UP000295192"/>
    </source>
</evidence>
<organism evidence="1 2">
    <name type="scientific">Drosophila navojoa</name>
    <name type="common">Fruit fly</name>
    <dbReference type="NCBI Taxonomy" id="7232"/>
    <lineage>
        <taxon>Eukaryota</taxon>
        <taxon>Metazoa</taxon>
        <taxon>Ecdysozoa</taxon>
        <taxon>Arthropoda</taxon>
        <taxon>Hexapoda</taxon>
        <taxon>Insecta</taxon>
        <taxon>Pterygota</taxon>
        <taxon>Neoptera</taxon>
        <taxon>Endopterygota</taxon>
        <taxon>Diptera</taxon>
        <taxon>Brachycera</taxon>
        <taxon>Muscomorpha</taxon>
        <taxon>Ephydroidea</taxon>
        <taxon>Drosophilidae</taxon>
        <taxon>Drosophila</taxon>
    </lineage>
</organism>
<evidence type="ECO:0000313" key="1">
    <source>
        <dbReference type="EMBL" id="TDG42957.1"/>
    </source>
</evidence>
<dbReference type="Proteomes" id="UP000295192">
    <property type="component" value="Unassembled WGS sequence"/>
</dbReference>
<keyword evidence="2" id="KW-1185">Reference proteome</keyword>
<protein>
    <submittedName>
        <fullName evidence="1">Uncharacterized protein</fullName>
    </submittedName>
</protein>
<proteinExistence type="predicted"/>
<reference evidence="1 2" key="1">
    <citation type="journal article" date="2019" name="J. Hered.">
        <title>An Improved Genome Assembly for Drosophila navojoa, the Basal Species in the mojavensis Cluster.</title>
        <authorList>
            <person name="Vanderlinde T."/>
            <person name="Dupim E.G."/>
            <person name="Nazario-Yepiz N.O."/>
            <person name="Carvalho A.B."/>
        </authorList>
    </citation>
    <scope>NUCLEOTIDE SEQUENCE [LARGE SCALE GENOMIC DNA]</scope>
    <source>
        <strain evidence="1">Navoj_Jal97</strain>
        <tissue evidence="1">Whole organism</tissue>
    </source>
</reference>